<dbReference type="PANTHER" id="PTHR34322:SF2">
    <property type="entry name" value="TRANSPOSASE IS200-LIKE DOMAIN-CONTAINING PROTEIN"/>
    <property type="match status" value="1"/>
</dbReference>
<evidence type="ECO:0000313" key="3">
    <source>
        <dbReference type="Proteomes" id="UP000198771"/>
    </source>
</evidence>
<dbReference type="RefSeq" id="WP_092123147.1">
    <property type="nucleotide sequence ID" value="NZ_FMXO01000017.1"/>
</dbReference>
<accession>A0A1G6EEH8</accession>
<dbReference type="GO" id="GO:0003677">
    <property type="term" value="F:DNA binding"/>
    <property type="evidence" value="ECO:0007669"/>
    <property type="project" value="InterPro"/>
</dbReference>
<protein>
    <submittedName>
        <fullName evidence="2">REP element-mobilizing transposase RayT</fullName>
    </submittedName>
</protein>
<evidence type="ECO:0000313" key="2">
    <source>
        <dbReference type="EMBL" id="SDB55897.1"/>
    </source>
</evidence>
<feature type="domain" description="Transposase IS200-like" evidence="1">
    <location>
        <begin position="9"/>
        <end position="124"/>
    </location>
</feature>
<name>A0A1G6EEH8_9BACT</name>
<dbReference type="Pfam" id="PF01797">
    <property type="entry name" value="Y1_Tnp"/>
    <property type="match status" value="1"/>
</dbReference>
<organism evidence="2 3">
    <name type="scientific">Desulfonatronum thiosulfatophilum</name>
    <dbReference type="NCBI Taxonomy" id="617002"/>
    <lineage>
        <taxon>Bacteria</taxon>
        <taxon>Pseudomonadati</taxon>
        <taxon>Thermodesulfobacteriota</taxon>
        <taxon>Desulfovibrionia</taxon>
        <taxon>Desulfovibrionales</taxon>
        <taxon>Desulfonatronaceae</taxon>
        <taxon>Desulfonatronum</taxon>
    </lineage>
</organism>
<dbReference type="InterPro" id="IPR036515">
    <property type="entry name" value="Transposase_17_sf"/>
</dbReference>
<keyword evidence="3" id="KW-1185">Reference proteome</keyword>
<dbReference type="Gene3D" id="3.30.70.1290">
    <property type="entry name" value="Transposase IS200-like"/>
    <property type="match status" value="1"/>
</dbReference>
<reference evidence="2 3" key="1">
    <citation type="submission" date="2016-10" db="EMBL/GenBank/DDBJ databases">
        <authorList>
            <person name="de Groot N.N."/>
        </authorList>
    </citation>
    <scope>NUCLEOTIDE SEQUENCE [LARGE SCALE GENOMIC DNA]</scope>
    <source>
        <strain evidence="2 3">ASO4-2</strain>
    </source>
</reference>
<evidence type="ECO:0000259" key="1">
    <source>
        <dbReference type="SMART" id="SM01321"/>
    </source>
</evidence>
<dbReference type="GO" id="GO:0006313">
    <property type="term" value="P:DNA transposition"/>
    <property type="evidence" value="ECO:0007669"/>
    <property type="project" value="InterPro"/>
</dbReference>
<dbReference type="InterPro" id="IPR002686">
    <property type="entry name" value="Transposase_17"/>
</dbReference>
<dbReference type="SUPFAM" id="SSF143422">
    <property type="entry name" value="Transposase IS200-like"/>
    <property type="match status" value="1"/>
</dbReference>
<dbReference type="EMBL" id="FMXO01000017">
    <property type="protein sequence ID" value="SDB55897.1"/>
    <property type="molecule type" value="Genomic_DNA"/>
</dbReference>
<dbReference type="GO" id="GO:0004803">
    <property type="term" value="F:transposase activity"/>
    <property type="evidence" value="ECO:0007669"/>
    <property type="project" value="InterPro"/>
</dbReference>
<dbReference type="Gene3D" id="1.10.10.60">
    <property type="entry name" value="Homeodomain-like"/>
    <property type="match status" value="1"/>
</dbReference>
<dbReference type="OrthoDB" id="9800147at2"/>
<sequence length="289" mass="32920">MARPLRIEFPGALYHVTARGNARSEIYLGDGDRLLFLSILADLVERYNWICHGYCLMGNHYHLLIETPDGNLSEGMRQLNGIYTQKFNRTHGRVGHVFCQGRFKSIVVDKDSHLLELCRYVVLNPVRAGMARHPKDYPWSSYCATAGLKKKLGLLTSDWILSQFGNDRQKAQQEYRKFVLAGISEESPWKKLVGQCLLGAESFLEKLSPFLREKAVFTEIPRVQRFALRPSLEVLLPERQSKPSRNKAIAAAHIDHGYSQQSIAAHLGLHYATVSRIIKKERNTSKNKT</sequence>
<proteinExistence type="predicted"/>
<dbReference type="STRING" id="617002.SAMN05660653_02810"/>
<dbReference type="SMART" id="SM01321">
    <property type="entry name" value="Y1_Tnp"/>
    <property type="match status" value="1"/>
</dbReference>
<dbReference type="PANTHER" id="PTHR34322">
    <property type="entry name" value="TRANSPOSASE, Y1_TNP DOMAIN-CONTAINING"/>
    <property type="match status" value="1"/>
</dbReference>
<dbReference type="Proteomes" id="UP000198771">
    <property type="component" value="Unassembled WGS sequence"/>
</dbReference>
<dbReference type="AlphaFoldDB" id="A0A1G6EEH8"/>
<gene>
    <name evidence="2" type="ORF">SAMN05660653_02810</name>
</gene>